<feature type="chain" id="PRO_5017604532" description="Tail specific protease domain-containing protein" evidence="1">
    <location>
        <begin position="21"/>
        <end position="651"/>
    </location>
</feature>
<dbReference type="EMBL" id="QSRD01000049">
    <property type="protein sequence ID" value="RGK98431.1"/>
    <property type="molecule type" value="Genomic_DNA"/>
</dbReference>
<dbReference type="InterPro" id="IPR005151">
    <property type="entry name" value="Tail-specific_protease"/>
</dbReference>
<dbReference type="GO" id="GO:0006508">
    <property type="term" value="P:proteolysis"/>
    <property type="evidence" value="ECO:0007669"/>
    <property type="project" value="InterPro"/>
</dbReference>
<dbReference type="PANTHER" id="PTHR32060">
    <property type="entry name" value="TAIL-SPECIFIC PROTEASE"/>
    <property type="match status" value="1"/>
</dbReference>
<accession>A0A3E4QJR0</accession>
<dbReference type="GO" id="GO:0008236">
    <property type="term" value="F:serine-type peptidase activity"/>
    <property type="evidence" value="ECO:0007669"/>
    <property type="project" value="InterPro"/>
</dbReference>
<organism evidence="3 4">
    <name type="scientific">Prevotella disiens</name>
    <dbReference type="NCBI Taxonomy" id="28130"/>
    <lineage>
        <taxon>Bacteria</taxon>
        <taxon>Pseudomonadati</taxon>
        <taxon>Bacteroidota</taxon>
        <taxon>Bacteroidia</taxon>
        <taxon>Bacteroidales</taxon>
        <taxon>Prevotellaceae</taxon>
        <taxon>Prevotella</taxon>
    </lineage>
</organism>
<dbReference type="InterPro" id="IPR029045">
    <property type="entry name" value="ClpP/crotonase-like_dom_sf"/>
</dbReference>
<dbReference type="GO" id="GO:0007165">
    <property type="term" value="P:signal transduction"/>
    <property type="evidence" value="ECO:0007669"/>
    <property type="project" value="TreeGrafter"/>
</dbReference>
<dbReference type="GO" id="GO:0030288">
    <property type="term" value="C:outer membrane-bounded periplasmic space"/>
    <property type="evidence" value="ECO:0007669"/>
    <property type="project" value="TreeGrafter"/>
</dbReference>
<name>A0A3E4QJR0_9BACT</name>
<dbReference type="Gene3D" id="3.90.226.10">
    <property type="entry name" value="2-enoyl-CoA Hydratase, Chain A, domain 1"/>
    <property type="match status" value="1"/>
</dbReference>
<dbReference type="Pfam" id="PF03572">
    <property type="entry name" value="Peptidase_S41"/>
    <property type="match status" value="1"/>
</dbReference>
<dbReference type="Proteomes" id="UP000260835">
    <property type="component" value="Unassembled WGS sequence"/>
</dbReference>
<dbReference type="GO" id="GO:0004175">
    <property type="term" value="F:endopeptidase activity"/>
    <property type="evidence" value="ECO:0007669"/>
    <property type="project" value="TreeGrafter"/>
</dbReference>
<reference evidence="3 4" key="1">
    <citation type="submission" date="2018-08" db="EMBL/GenBank/DDBJ databases">
        <title>A genome reference for cultivated species of the human gut microbiota.</title>
        <authorList>
            <person name="Zou Y."/>
            <person name="Xue W."/>
            <person name="Luo G."/>
        </authorList>
    </citation>
    <scope>NUCLEOTIDE SEQUENCE [LARGE SCALE GENOMIC DNA]</scope>
    <source>
        <strain evidence="3 4">TF09-12</strain>
    </source>
</reference>
<dbReference type="SUPFAM" id="SSF52096">
    <property type="entry name" value="ClpP/crotonase"/>
    <property type="match status" value="1"/>
</dbReference>
<comment type="caution">
    <text evidence="3">The sequence shown here is derived from an EMBL/GenBank/DDBJ whole genome shotgun (WGS) entry which is preliminary data.</text>
</comment>
<evidence type="ECO:0000259" key="2">
    <source>
        <dbReference type="SMART" id="SM00245"/>
    </source>
</evidence>
<dbReference type="RefSeq" id="WP_117653688.1">
    <property type="nucleotide sequence ID" value="NZ_CABOGP010000049.1"/>
</dbReference>
<dbReference type="SMART" id="SM00245">
    <property type="entry name" value="TSPc"/>
    <property type="match status" value="1"/>
</dbReference>
<evidence type="ECO:0000256" key="1">
    <source>
        <dbReference type="SAM" id="SignalP"/>
    </source>
</evidence>
<gene>
    <name evidence="3" type="ORF">DXC89_07420</name>
</gene>
<proteinExistence type="predicted"/>
<feature type="signal peptide" evidence="1">
    <location>
        <begin position="1"/>
        <end position="20"/>
    </location>
</feature>
<keyword evidence="1" id="KW-0732">Signal</keyword>
<evidence type="ECO:0000313" key="4">
    <source>
        <dbReference type="Proteomes" id="UP000260835"/>
    </source>
</evidence>
<feature type="domain" description="Tail specific protease" evidence="2">
    <location>
        <begin position="392"/>
        <end position="626"/>
    </location>
</feature>
<evidence type="ECO:0000313" key="3">
    <source>
        <dbReference type="EMBL" id="RGK98431.1"/>
    </source>
</evidence>
<dbReference type="AlphaFoldDB" id="A0A3E4QJR0"/>
<protein>
    <recommendedName>
        <fullName evidence="2">Tail specific protease domain-containing protein</fullName>
    </recommendedName>
</protein>
<sequence length="651" mass="74249">MKKFLSLLFFCSFLVSSLQAQQLKWVVKGKNVGDDIVLKPQQYLDGELNYDNLFISGTEASEIIAPADGTILSVGLDRMNTLQNSTYYGLSGSFNASINKLAKEKLPLPLKYINGSVQIKLANGNKLNINGLRGDKIWKTGMKIKQGEVLGTMGYAYKKVQKPCIALAISNPQNRADDPMKPFGLVSTFKLAKETPRPATLTLAQTKEDFDILMKSLKECYPSYKERITPEKEAAFIEQTTKQFKEGMKYETFYHIVRTAFTRQFINDSHINVNTPFPYKEKKVIYIPHLFVGVENGKLIATRAIKGTERYLRKEIKSIDSRSAEQIIKEMYNHVELCDEEVKSYVELKVFMDFANAYWNRMKPQTNTITFADGTTYKDTWVPNNTVKDIIPKPLLSKYFRAWAIPKQKDFNFQRIDNNTALLALSSFTLNEVELEEIATTLKANINVPHLIIDVRNNYGGDIKVLNKILSWFVAKPFCLPKAYDVVNSNSTYKSFKYCMNYPLDNKLFEGYEPYGDQFKISHETDTIQPNPELNYKGNIYVLINENSCSAATSFPASLAYEGRATIIGRETRTGYHSMNAEKFAQFKLPNSKITYTIPLVKIVFDETITNRFPAHRGLLPDIEVPISYDEVFIGKEDFIMNKALEIIKTK</sequence>
<dbReference type="PANTHER" id="PTHR32060:SF30">
    <property type="entry name" value="CARBOXY-TERMINAL PROCESSING PROTEASE CTPA"/>
    <property type="match status" value="1"/>
</dbReference>